<dbReference type="Gene3D" id="2.115.10.20">
    <property type="entry name" value="Glycosyl hydrolase domain, family 43"/>
    <property type="match status" value="1"/>
</dbReference>
<keyword evidence="1" id="KW-0624">Polysaccharide degradation</keyword>
<dbReference type="PANTHER" id="PTHR43301">
    <property type="entry name" value="ARABINAN ENDO-1,5-ALPHA-L-ARABINOSIDASE"/>
    <property type="match status" value="1"/>
</dbReference>
<accession>A0A3E3J1F4</accession>
<dbReference type="CDD" id="cd08983">
    <property type="entry name" value="GH43_Bt3655-like"/>
    <property type="match status" value="1"/>
</dbReference>
<dbReference type="PANTHER" id="PTHR43301:SF3">
    <property type="entry name" value="ARABINAN ENDO-1,5-ALPHA-L-ARABINOSIDASE A-RELATED"/>
    <property type="match status" value="1"/>
</dbReference>
<dbReference type="GO" id="GO:0045493">
    <property type="term" value="P:xylan catabolic process"/>
    <property type="evidence" value="ECO:0007669"/>
    <property type="project" value="UniProtKB-KW"/>
</dbReference>
<proteinExistence type="predicted"/>
<dbReference type="EMBL" id="QVLU01000004">
    <property type="protein sequence ID" value="RGE73132.1"/>
    <property type="molecule type" value="Genomic_DNA"/>
</dbReference>
<reference evidence="1 2" key="1">
    <citation type="submission" date="2018-08" db="EMBL/GenBank/DDBJ databases">
        <title>A genome reference for cultivated species of the human gut microbiota.</title>
        <authorList>
            <person name="Zou Y."/>
            <person name="Xue W."/>
            <person name="Luo G."/>
        </authorList>
    </citation>
    <scope>NUCLEOTIDE SEQUENCE [LARGE SCALE GENOMIC DNA]</scope>
    <source>
        <strain evidence="1 2">AF26-4BH</strain>
    </source>
</reference>
<dbReference type="SUPFAM" id="SSF75005">
    <property type="entry name" value="Arabinanase/levansucrase/invertase"/>
    <property type="match status" value="1"/>
</dbReference>
<dbReference type="GO" id="GO:0016798">
    <property type="term" value="F:hydrolase activity, acting on glycosyl bonds"/>
    <property type="evidence" value="ECO:0007669"/>
    <property type="project" value="UniProtKB-KW"/>
</dbReference>
<keyword evidence="1" id="KW-0378">Hydrolase</keyword>
<name>A0A3E3J1F4_9FIRM</name>
<sequence length="300" mass="33970">MAYLFVHFTGEDENGEQIYFSVSKDGLHWMDLGSGPALVSDIGEKGVRDPFLVRNCLNGKFYLMATDLRIANQKGWDTAQYNGSLNLILWESDTLTGWGSPYAVDFPEIRKLQGGCVWAPEAFFDRTKEAYLVYWASMVNGKQRIYAAYTRDFHDFTDFHPFIERKEHIIDTTIVGENGRIYRFSAEEFCGGITLEVGSGLHAADYHYICKGHLPGLKGMEGPVIFYRKEEGQWCLCADDIGNGAGYVPFLSKELSSGNFTQVPSDSFNMGKRRKRHGSILSISETEYEELVNFYGIWGK</sequence>
<keyword evidence="1" id="KW-0858">Xylan degradation</keyword>
<evidence type="ECO:0000313" key="1">
    <source>
        <dbReference type="EMBL" id="RGE73132.1"/>
    </source>
</evidence>
<keyword evidence="1" id="KW-0119">Carbohydrate metabolism</keyword>
<dbReference type="AlphaFoldDB" id="A0A3E3J1F4"/>
<gene>
    <name evidence="1" type="ORF">DWY69_06525</name>
</gene>
<evidence type="ECO:0000313" key="2">
    <source>
        <dbReference type="Proteomes" id="UP000261166"/>
    </source>
</evidence>
<keyword evidence="1" id="KW-0326">Glycosidase</keyword>
<protein>
    <submittedName>
        <fullName evidence="1">1,4-beta-xylanase</fullName>
    </submittedName>
</protein>
<dbReference type="RefSeq" id="WP_025488201.1">
    <property type="nucleotide sequence ID" value="NZ_JBKVAZ010000003.1"/>
</dbReference>
<dbReference type="OrthoDB" id="9758923at2"/>
<dbReference type="InterPro" id="IPR050727">
    <property type="entry name" value="GH43_arabinanases"/>
</dbReference>
<dbReference type="InterPro" id="IPR023296">
    <property type="entry name" value="Glyco_hydro_beta-prop_sf"/>
</dbReference>
<organism evidence="1 2">
    <name type="scientific">Eisenbergiella massiliensis</name>
    <dbReference type="NCBI Taxonomy" id="1720294"/>
    <lineage>
        <taxon>Bacteria</taxon>
        <taxon>Bacillati</taxon>
        <taxon>Bacillota</taxon>
        <taxon>Clostridia</taxon>
        <taxon>Lachnospirales</taxon>
        <taxon>Lachnospiraceae</taxon>
        <taxon>Eisenbergiella</taxon>
    </lineage>
</organism>
<comment type="caution">
    <text evidence="1">The sequence shown here is derived from an EMBL/GenBank/DDBJ whole genome shotgun (WGS) entry which is preliminary data.</text>
</comment>
<dbReference type="Proteomes" id="UP000261166">
    <property type="component" value="Unassembled WGS sequence"/>
</dbReference>